<proteinExistence type="predicted"/>
<dbReference type="OrthoDB" id="7460306at2759"/>
<feature type="compositionally biased region" description="Low complexity" evidence="1">
    <location>
        <begin position="11"/>
        <end position="21"/>
    </location>
</feature>
<feature type="region of interest" description="Disordered" evidence="1">
    <location>
        <begin position="1"/>
        <end position="39"/>
    </location>
</feature>
<dbReference type="Proteomes" id="UP001153714">
    <property type="component" value="Chromosome 10"/>
</dbReference>
<evidence type="ECO:0000313" key="3">
    <source>
        <dbReference type="Proteomes" id="UP001153714"/>
    </source>
</evidence>
<accession>A0A9N9QTI6</accession>
<keyword evidence="3" id="KW-1185">Reference proteome</keyword>
<protein>
    <submittedName>
        <fullName evidence="2">Uncharacterized protein</fullName>
    </submittedName>
</protein>
<organism evidence="2 3">
    <name type="scientific">Diatraea saccharalis</name>
    <name type="common">sugarcane borer</name>
    <dbReference type="NCBI Taxonomy" id="40085"/>
    <lineage>
        <taxon>Eukaryota</taxon>
        <taxon>Metazoa</taxon>
        <taxon>Ecdysozoa</taxon>
        <taxon>Arthropoda</taxon>
        <taxon>Hexapoda</taxon>
        <taxon>Insecta</taxon>
        <taxon>Pterygota</taxon>
        <taxon>Neoptera</taxon>
        <taxon>Endopterygota</taxon>
        <taxon>Lepidoptera</taxon>
        <taxon>Glossata</taxon>
        <taxon>Ditrysia</taxon>
        <taxon>Pyraloidea</taxon>
        <taxon>Crambidae</taxon>
        <taxon>Crambinae</taxon>
        <taxon>Diatraea</taxon>
    </lineage>
</organism>
<reference evidence="2" key="2">
    <citation type="submission" date="2022-10" db="EMBL/GenBank/DDBJ databases">
        <authorList>
            <consortium name="ENA_rothamsted_submissions"/>
            <consortium name="culmorum"/>
            <person name="King R."/>
        </authorList>
    </citation>
    <scope>NUCLEOTIDE SEQUENCE</scope>
</reference>
<sequence length="101" mass="12190">MLNADVTEADNFGNGKENNNFEYEHFPRNTEENNDKPNKMSLLWNTKDAYNHVKFNPEAPTQEDLIPQKSIIENDELSNDIRNWWFFHQEDFESFEYEKDR</sequence>
<name>A0A9N9QTI6_9NEOP</name>
<feature type="compositionally biased region" description="Basic and acidic residues" evidence="1">
    <location>
        <begin position="22"/>
        <end position="38"/>
    </location>
</feature>
<evidence type="ECO:0000313" key="2">
    <source>
        <dbReference type="EMBL" id="CAG9782729.1"/>
    </source>
</evidence>
<dbReference type="AlphaFoldDB" id="A0A9N9QTI6"/>
<evidence type="ECO:0000256" key="1">
    <source>
        <dbReference type="SAM" id="MobiDB-lite"/>
    </source>
</evidence>
<gene>
    <name evidence="2" type="ORF">DIATSA_LOCUS965</name>
</gene>
<reference evidence="2" key="1">
    <citation type="submission" date="2021-12" db="EMBL/GenBank/DDBJ databases">
        <authorList>
            <person name="King R."/>
        </authorList>
    </citation>
    <scope>NUCLEOTIDE SEQUENCE</scope>
</reference>
<dbReference type="EMBL" id="OU893341">
    <property type="protein sequence ID" value="CAG9782729.1"/>
    <property type="molecule type" value="Genomic_DNA"/>
</dbReference>